<dbReference type="VEuPathDB" id="VectorBase:GBRI041812"/>
<proteinExistence type="predicted"/>
<protein>
    <submittedName>
        <fullName evidence="1">Uncharacterized protein</fullName>
    </submittedName>
</protein>
<dbReference type="EnsemblMetazoa" id="GBRI041812-RA">
    <property type="protein sequence ID" value="GBRI041812-PA"/>
    <property type="gene ID" value="GBRI041812"/>
</dbReference>
<accession>A0A1A9X2E9</accession>
<organism evidence="1 2">
    <name type="scientific">Glossina brevipalpis</name>
    <dbReference type="NCBI Taxonomy" id="37001"/>
    <lineage>
        <taxon>Eukaryota</taxon>
        <taxon>Metazoa</taxon>
        <taxon>Ecdysozoa</taxon>
        <taxon>Arthropoda</taxon>
        <taxon>Hexapoda</taxon>
        <taxon>Insecta</taxon>
        <taxon>Pterygota</taxon>
        <taxon>Neoptera</taxon>
        <taxon>Endopterygota</taxon>
        <taxon>Diptera</taxon>
        <taxon>Brachycera</taxon>
        <taxon>Muscomorpha</taxon>
        <taxon>Hippoboscoidea</taxon>
        <taxon>Glossinidae</taxon>
        <taxon>Glossina</taxon>
    </lineage>
</organism>
<evidence type="ECO:0000313" key="1">
    <source>
        <dbReference type="EnsemblMetazoa" id="GBRI041812-PA"/>
    </source>
</evidence>
<evidence type="ECO:0000313" key="2">
    <source>
        <dbReference type="Proteomes" id="UP000091820"/>
    </source>
</evidence>
<sequence length="145" mass="16188">MNLFVCKHTSSPTSGFPCDRSSLADYIGNWERETLKLISLKVGPFNCFLLPDRILQLPLKGQSFKMYGMVFRNNHFSNFQTALINCIRKDLQKYLLHNKAGLLALRVAQRVTNFVVTSSTVWTTTPPSPASSILKASPSAHSGHC</sequence>
<name>A0A1A9X2E9_9MUSC</name>
<dbReference type="AlphaFoldDB" id="A0A1A9X2E9"/>
<dbReference type="Proteomes" id="UP000091820">
    <property type="component" value="Unassembled WGS sequence"/>
</dbReference>
<keyword evidence="2" id="KW-1185">Reference proteome</keyword>
<reference evidence="1" key="2">
    <citation type="submission" date="2020-05" db="UniProtKB">
        <authorList>
            <consortium name="EnsemblMetazoa"/>
        </authorList>
    </citation>
    <scope>IDENTIFICATION</scope>
    <source>
        <strain evidence="1">IAEA</strain>
    </source>
</reference>
<reference evidence="2" key="1">
    <citation type="submission" date="2014-03" db="EMBL/GenBank/DDBJ databases">
        <authorList>
            <person name="Aksoy S."/>
            <person name="Warren W."/>
            <person name="Wilson R.K."/>
        </authorList>
    </citation>
    <scope>NUCLEOTIDE SEQUENCE [LARGE SCALE GENOMIC DNA]</scope>
    <source>
        <strain evidence="2">IAEA</strain>
    </source>
</reference>